<dbReference type="InterPro" id="IPR036526">
    <property type="entry name" value="C-N_Hydrolase_sf"/>
</dbReference>
<dbReference type="Pfam" id="PF00795">
    <property type="entry name" value="CN_hydrolase"/>
    <property type="match status" value="1"/>
</dbReference>
<dbReference type="AlphaFoldDB" id="W7QGX2"/>
<keyword evidence="6 9" id="KW-1133">Transmembrane helix</keyword>
<evidence type="ECO:0000256" key="3">
    <source>
        <dbReference type="ARBA" id="ARBA00022475"/>
    </source>
</evidence>
<dbReference type="eggNOG" id="COG0815">
    <property type="taxonomic scope" value="Bacteria"/>
</dbReference>
<protein>
    <recommendedName>
        <fullName evidence="9">Apolipoprotein N-acyltransferase</fullName>
        <shortName evidence="9">ALP N-acyltransferase</shortName>
        <ecNumber evidence="9">2.3.1.269</ecNumber>
    </recommendedName>
</protein>
<keyword evidence="7 9" id="KW-0472">Membrane</keyword>
<proteinExistence type="inferred from homology"/>
<feature type="transmembrane region" description="Helical" evidence="9">
    <location>
        <begin position="51"/>
        <end position="70"/>
    </location>
</feature>
<dbReference type="Gene3D" id="3.60.110.10">
    <property type="entry name" value="Carbon-nitrogen hydrolase"/>
    <property type="match status" value="1"/>
</dbReference>
<keyword evidence="5 9" id="KW-0812">Transmembrane</keyword>
<dbReference type="EC" id="2.3.1.269" evidence="9"/>
<feature type="domain" description="CN hydrolase" evidence="10">
    <location>
        <begin position="233"/>
        <end position="485"/>
    </location>
</feature>
<dbReference type="PANTHER" id="PTHR38686:SF1">
    <property type="entry name" value="APOLIPOPROTEIN N-ACYLTRANSFERASE"/>
    <property type="match status" value="1"/>
</dbReference>
<evidence type="ECO:0000256" key="2">
    <source>
        <dbReference type="ARBA" id="ARBA00010065"/>
    </source>
</evidence>
<feature type="transmembrane region" description="Helical" evidence="9">
    <location>
        <begin position="156"/>
        <end position="178"/>
    </location>
</feature>
<dbReference type="InterPro" id="IPR003010">
    <property type="entry name" value="C-N_Hydrolase"/>
</dbReference>
<dbReference type="Proteomes" id="UP000019276">
    <property type="component" value="Unassembled WGS sequence"/>
</dbReference>
<keyword evidence="4 9" id="KW-0808">Transferase</keyword>
<keyword evidence="3 9" id="KW-1003">Cell membrane</keyword>
<dbReference type="EMBL" id="ARZY01000061">
    <property type="protein sequence ID" value="EWH08187.1"/>
    <property type="molecule type" value="Genomic_DNA"/>
</dbReference>
<evidence type="ECO:0000256" key="5">
    <source>
        <dbReference type="ARBA" id="ARBA00022692"/>
    </source>
</evidence>
<dbReference type="PATRIC" id="fig|1328313.3.peg.3808"/>
<dbReference type="GO" id="GO:0016410">
    <property type="term" value="F:N-acyltransferase activity"/>
    <property type="evidence" value="ECO:0007669"/>
    <property type="project" value="UniProtKB-UniRule"/>
</dbReference>
<dbReference type="CDD" id="cd07571">
    <property type="entry name" value="ALP_N-acyl_transferase"/>
    <property type="match status" value="1"/>
</dbReference>
<keyword evidence="8 9" id="KW-0012">Acyltransferase</keyword>
<evidence type="ECO:0000313" key="12">
    <source>
        <dbReference type="Proteomes" id="UP000019276"/>
    </source>
</evidence>
<evidence type="ECO:0000256" key="9">
    <source>
        <dbReference type="HAMAP-Rule" id="MF_01148"/>
    </source>
</evidence>
<dbReference type="UniPathway" id="UPA00666"/>
<evidence type="ECO:0000256" key="6">
    <source>
        <dbReference type="ARBA" id="ARBA00022989"/>
    </source>
</evidence>
<dbReference type="InterPro" id="IPR004563">
    <property type="entry name" value="Apolipo_AcylTrfase"/>
</dbReference>
<dbReference type="OrthoDB" id="9804277at2"/>
<dbReference type="SUPFAM" id="SSF56317">
    <property type="entry name" value="Carbon-nitrogen hydrolase"/>
    <property type="match status" value="1"/>
</dbReference>
<dbReference type="STRING" id="1328313.DS2_18643"/>
<dbReference type="GO" id="GO:0042158">
    <property type="term" value="P:lipoprotein biosynthetic process"/>
    <property type="evidence" value="ECO:0007669"/>
    <property type="project" value="UniProtKB-UniRule"/>
</dbReference>
<evidence type="ECO:0000256" key="7">
    <source>
        <dbReference type="ARBA" id="ARBA00023136"/>
    </source>
</evidence>
<feature type="transmembrane region" description="Helical" evidence="9">
    <location>
        <begin position="82"/>
        <end position="104"/>
    </location>
</feature>
<organism evidence="11 12">
    <name type="scientific">Catenovulum agarivorans DS-2</name>
    <dbReference type="NCBI Taxonomy" id="1328313"/>
    <lineage>
        <taxon>Bacteria</taxon>
        <taxon>Pseudomonadati</taxon>
        <taxon>Pseudomonadota</taxon>
        <taxon>Gammaproteobacteria</taxon>
        <taxon>Alteromonadales</taxon>
        <taxon>Alteromonadaceae</taxon>
        <taxon>Catenovulum</taxon>
    </lineage>
</organism>
<accession>W7QGX2</accession>
<dbReference type="Pfam" id="PF20154">
    <property type="entry name" value="LNT_N"/>
    <property type="match status" value="1"/>
</dbReference>
<comment type="function">
    <text evidence="9">Catalyzes the phospholipid dependent N-acylation of the N-terminal cysteine of apolipoprotein, the last step in lipoprotein maturation.</text>
</comment>
<dbReference type="InterPro" id="IPR045378">
    <property type="entry name" value="LNT_N"/>
</dbReference>
<evidence type="ECO:0000313" key="11">
    <source>
        <dbReference type="EMBL" id="EWH08187.1"/>
    </source>
</evidence>
<reference evidence="11 12" key="1">
    <citation type="journal article" date="2014" name="Genome Announc.">
        <title>Draft Genome Sequence of the Agar-Degrading Bacterium Catenovulum sp. Strain DS-2, Isolated from Intestines of Haliotis diversicolor.</title>
        <authorList>
            <person name="Shan D."/>
            <person name="Li X."/>
            <person name="Gu Z."/>
            <person name="Wei G."/>
            <person name="Gao Z."/>
            <person name="Shao Z."/>
        </authorList>
    </citation>
    <scope>NUCLEOTIDE SEQUENCE [LARGE SCALE GENOMIC DNA]</scope>
    <source>
        <strain evidence="11 12">DS-2</strain>
    </source>
</reference>
<feature type="transmembrane region" description="Helical" evidence="9">
    <location>
        <begin position="12"/>
        <end position="39"/>
    </location>
</feature>
<comment type="caution">
    <text evidence="11">The sequence shown here is derived from an EMBL/GenBank/DDBJ whole genome shotgun (WGS) entry which is preliminary data.</text>
</comment>
<keyword evidence="11" id="KW-0449">Lipoprotein</keyword>
<feature type="transmembrane region" description="Helical" evidence="9">
    <location>
        <begin position="190"/>
        <end position="208"/>
    </location>
</feature>
<feature type="transmembrane region" description="Helical" evidence="9">
    <location>
        <begin position="116"/>
        <end position="136"/>
    </location>
</feature>
<dbReference type="NCBIfam" id="TIGR00546">
    <property type="entry name" value="lnt"/>
    <property type="match status" value="1"/>
</dbReference>
<keyword evidence="12" id="KW-1185">Reference proteome</keyword>
<sequence>MQITAKWQSLRLFILGGLGTLAFAPFSQGWLVFILLPILFYTCFKASCKQAALYSFSFALGWFSIGLSWIHVSLYEHGGVPIIGSVAMILLLAAYLAIYFTAAITSTRYLMRYSPYAILLLPALWSFFEWLRSFILTGFPWLSVGYSQIDTIWGQLAAYVGETGVSLIVISLCLLPVAGLTLKSMNKKQVLMYFVPLILLTAVSNYILTNNSNTQKTTAVAAADKQEVKLTLVQGNIAQENRWQPEYLWPTMLKYQDISRPYYSQSDILIWPEAAIPAIEPNAQEFLTNLDKATNYNNTALVTGIIDYRPYSGAFFNSLIVLGQQGSEAGDAQYFHGHENRYNKHHLLPIGEFVPFEQWLRELSPIFDLPFSSFTRGEYIQHDIVAKGFHITPAICYEILFPHQVRDNLTDKTDFILTVSNDAWFGRSHGPHQHLEIARMRALELGIPVVRATNTGISAIIDGKGKIIAQAPQFEQHILTHKLAIIQHPTIYKQFGDWLVYLCYLLSLIAVVGHATKRKNCQQVTEQP</sequence>
<comment type="similarity">
    <text evidence="2 9">Belongs to the CN hydrolase family. Apolipoprotein N-acyltransferase subfamily.</text>
</comment>
<comment type="catalytic activity">
    <reaction evidence="9">
        <text>N-terminal S-1,2-diacyl-sn-glyceryl-L-cysteinyl-[lipoprotein] + a glycerophospholipid = N-acyl-S-1,2-diacyl-sn-glyceryl-L-cysteinyl-[lipoprotein] + a 2-acyl-sn-glycero-3-phospholipid + H(+)</text>
        <dbReference type="Rhea" id="RHEA:48228"/>
        <dbReference type="Rhea" id="RHEA-COMP:14681"/>
        <dbReference type="Rhea" id="RHEA-COMP:14684"/>
        <dbReference type="ChEBI" id="CHEBI:15378"/>
        <dbReference type="ChEBI" id="CHEBI:136912"/>
        <dbReference type="ChEBI" id="CHEBI:140656"/>
        <dbReference type="ChEBI" id="CHEBI:140657"/>
        <dbReference type="ChEBI" id="CHEBI:140660"/>
        <dbReference type="EC" id="2.3.1.269"/>
    </reaction>
</comment>
<dbReference type="PANTHER" id="PTHR38686">
    <property type="entry name" value="APOLIPOPROTEIN N-ACYLTRANSFERASE"/>
    <property type="match status" value="1"/>
</dbReference>
<feature type="transmembrane region" description="Helical" evidence="9">
    <location>
        <begin position="498"/>
        <end position="516"/>
    </location>
</feature>
<evidence type="ECO:0000259" key="10">
    <source>
        <dbReference type="PROSITE" id="PS50263"/>
    </source>
</evidence>
<name>W7QGX2_9ALTE</name>
<evidence type="ECO:0000256" key="4">
    <source>
        <dbReference type="ARBA" id="ARBA00022679"/>
    </source>
</evidence>
<evidence type="ECO:0000256" key="1">
    <source>
        <dbReference type="ARBA" id="ARBA00004651"/>
    </source>
</evidence>
<dbReference type="PROSITE" id="PS50263">
    <property type="entry name" value="CN_HYDROLASE"/>
    <property type="match status" value="1"/>
</dbReference>
<comment type="subcellular location">
    <subcellularLocation>
        <location evidence="1 9">Cell membrane</location>
        <topology evidence="1 9">Multi-pass membrane protein</topology>
    </subcellularLocation>
</comment>
<dbReference type="HAMAP" id="MF_01148">
    <property type="entry name" value="Lnt"/>
    <property type="match status" value="1"/>
</dbReference>
<comment type="pathway">
    <text evidence="9">Protein modification; lipoprotein biosynthesis (N-acyl transfer).</text>
</comment>
<dbReference type="RefSeq" id="WP_035016564.1">
    <property type="nucleotide sequence ID" value="NZ_ARZY01000061.1"/>
</dbReference>
<dbReference type="GO" id="GO:0005886">
    <property type="term" value="C:plasma membrane"/>
    <property type="evidence" value="ECO:0007669"/>
    <property type="project" value="UniProtKB-SubCell"/>
</dbReference>
<evidence type="ECO:0000256" key="8">
    <source>
        <dbReference type="ARBA" id="ARBA00023315"/>
    </source>
</evidence>
<gene>
    <name evidence="9" type="primary">lnt</name>
    <name evidence="11" type="ORF">DS2_18643</name>
</gene>